<evidence type="ECO:0000256" key="1">
    <source>
        <dbReference type="ARBA" id="ARBA00023125"/>
    </source>
</evidence>
<dbReference type="GO" id="GO:0003700">
    <property type="term" value="F:DNA-binding transcription factor activity"/>
    <property type="evidence" value="ECO:0007669"/>
    <property type="project" value="TreeGrafter"/>
</dbReference>
<evidence type="ECO:0000259" key="2">
    <source>
        <dbReference type="PROSITE" id="PS50943"/>
    </source>
</evidence>
<keyword evidence="1" id="KW-0238">DNA-binding</keyword>
<dbReference type="InterPro" id="IPR001387">
    <property type="entry name" value="Cro/C1-type_HTH"/>
</dbReference>
<comment type="caution">
    <text evidence="3">The sequence shown here is derived from an EMBL/GenBank/DDBJ whole genome shotgun (WGS) entry which is preliminary data.</text>
</comment>
<dbReference type="Gene3D" id="1.10.260.40">
    <property type="entry name" value="lambda repressor-like DNA-binding domains"/>
    <property type="match status" value="1"/>
</dbReference>
<evidence type="ECO:0000313" key="3">
    <source>
        <dbReference type="EMBL" id="TCS84737.1"/>
    </source>
</evidence>
<dbReference type="AlphaFoldDB" id="A0A4R3KM28"/>
<dbReference type="InterPro" id="IPR010982">
    <property type="entry name" value="Lambda_DNA-bd_dom_sf"/>
</dbReference>
<dbReference type="GO" id="GO:0005829">
    <property type="term" value="C:cytosol"/>
    <property type="evidence" value="ECO:0007669"/>
    <property type="project" value="TreeGrafter"/>
</dbReference>
<dbReference type="InterPro" id="IPR050807">
    <property type="entry name" value="TransReg_Diox_bact_type"/>
</dbReference>
<keyword evidence="4" id="KW-1185">Reference proteome</keyword>
<name>A0A4R3KM28_9SPHI</name>
<dbReference type="PROSITE" id="PS50943">
    <property type="entry name" value="HTH_CROC1"/>
    <property type="match status" value="1"/>
</dbReference>
<reference evidence="3 4" key="1">
    <citation type="submission" date="2019-03" db="EMBL/GenBank/DDBJ databases">
        <title>Genomic Encyclopedia of Type Strains, Phase IV (KMG-IV): sequencing the most valuable type-strain genomes for metagenomic binning, comparative biology and taxonomic classification.</title>
        <authorList>
            <person name="Goeker M."/>
        </authorList>
    </citation>
    <scope>NUCLEOTIDE SEQUENCE [LARGE SCALE GENOMIC DNA]</scope>
    <source>
        <strain evidence="3 4">DSM 21100</strain>
    </source>
</reference>
<organism evidence="3 4">
    <name type="scientific">Anseongella ginsenosidimutans</name>
    <dbReference type="NCBI Taxonomy" id="496056"/>
    <lineage>
        <taxon>Bacteria</taxon>
        <taxon>Pseudomonadati</taxon>
        <taxon>Bacteroidota</taxon>
        <taxon>Sphingobacteriia</taxon>
        <taxon>Sphingobacteriales</taxon>
        <taxon>Sphingobacteriaceae</taxon>
        <taxon>Anseongella</taxon>
    </lineage>
</organism>
<dbReference type="SUPFAM" id="SSF47413">
    <property type="entry name" value="lambda repressor-like DNA-binding domains"/>
    <property type="match status" value="1"/>
</dbReference>
<gene>
    <name evidence="3" type="ORF">EDD80_1186</name>
</gene>
<proteinExistence type="predicted"/>
<dbReference type="SMART" id="SM00530">
    <property type="entry name" value="HTH_XRE"/>
    <property type="match status" value="1"/>
</dbReference>
<feature type="domain" description="HTH cro/C1-type" evidence="2">
    <location>
        <begin position="91"/>
        <end position="145"/>
    </location>
</feature>
<dbReference type="Pfam" id="PF13560">
    <property type="entry name" value="HTH_31"/>
    <property type="match status" value="1"/>
</dbReference>
<evidence type="ECO:0000313" key="4">
    <source>
        <dbReference type="Proteomes" id="UP000295807"/>
    </source>
</evidence>
<dbReference type="PANTHER" id="PTHR46797:SF1">
    <property type="entry name" value="METHYLPHOSPHONATE SYNTHASE"/>
    <property type="match status" value="1"/>
</dbReference>
<dbReference type="PANTHER" id="PTHR46797">
    <property type="entry name" value="HTH-TYPE TRANSCRIPTIONAL REGULATOR"/>
    <property type="match status" value="1"/>
</dbReference>
<dbReference type="CDD" id="cd00093">
    <property type="entry name" value="HTH_XRE"/>
    <property type="match status" value="1"/>
</dbReference>
<dbReference type="Proteomes" id="UP000295807">
    <property type="component" value="Unassembled WGS sequence"/>
</dbReference>
<dbReference type="GO" id="GO:0003677">
    <property type="term" value="F:DNA binding"/>
    <property type="evidence" value="ECO:0007669"/>
    <property type="project" value="UniProtKB-KW"/>
</dbReference>
<dbReference type="RefSeq" id="WP_132130644.1">
    <property type="nucleotide sequence ID" value="NZ_CP042432.1"/>
</dbReference>
<dbReference type="OrthoDB" id="799405at2"/>
<sequence>MTKVTFLDCNTIKVVALDGEIFTLKPHLPVPKDNQQDTADLLAFYFDENFSEDKTSMGYWVLMKMMAKTGFSFAWGGSDRSEERERIGTRIRQLREKKGIEAKALAKLADIDAANLSRIEQGRYAVGLDVLSRIAGSLGVKVDLI</sequence>
<accession>A0A4R3KM28</accession>
<dbReference type="EMBL" id="SMAD01000018">
    <property type="protein sequence ID" value="TCS84737.1"/>
    <property type="molecule type" value="Genomic_DNA"/>
</dbReference>
<protein>
    <submittedName>
        <fullName evidence="3">Helix-turn-helix protein</fullName>
    </submittedName>
</protein>